<evidence type="ECO:0000313" key="4">
    <source>
        <dbReference type="Proteomes" id="UP000663860"/>
    </source>
</evidence>
<sequence length="454" mass="51656">MRRTRLGQITTRLYIVLLIAGHIILILYTIIQPQILTKIFDQPSLTTYNRLMVDHSDTLQCPCSSISSLYGRYITIESVFHQVCSSLFSSDDWRESVTADLAPDVSVYHDRDYRRFLSAHLRYLTGLCTLSMQSVNDSIGQLLSSLYITTQLQSPTAFQTHIDSVVQQSKSTAPAAFARLLSILRATNHGNAIISSYETNFKYYFPRWFNTTYPWGVPLLASLALTEPVTYDNDCSCAFYTNCTTQAGFFKTNSSEIIPIKGLKMGCTPSESFLSSALECFYDSSCINLIETKNKKTTIMNTTYVTQILYSNASRFLPNTTIIDLANELFIETWLTTMNYSAYFDYCSPIYCSYTYTQHLSSLNTVILLLGLYGGLNVILKWICPKIIYILFNIYRCRKKQSNHVTFAHTTEIVVIESTNAANTSINRQHTTVHPESESTISTPEYIFLFFFEL</sequence>
<evidence type="ECO:0000313" key="2">
    <source>
        <dbReference type="EMBL" id="CAF0975007.1"/>
    </source>
</evidence>
<keyword evidence="1" id="KW-1133">Transmembrane helix</keyword>
<name>A0A814EPG4_9BILA</name>
<keyword evidence="1" id="KW-0812">Transmembrane</keyword>
<dbReference type="Proteomes" id="UP000663868">
    <property type="component" value="Unassembled WGS sequence"/>
</dbReference>
<evidence type="ECO:0000256" key="1">
    <source>
        <dbReference type="SAM" id="Phobius"/>
    </source>
</evidence>
<dbReference type="Proteomes" id="UP000663860">
    <property type="component" value="Unassembled WGS sequence"/>
</dbReference>
<dbReference type="EMBL" id="CAJNOE010000145">
    <property type="protein sequence ID" value="CAF0975007.1"/>
    <property type="molecule type" value="Genomic_DNA"/>
</dbReference>
<keyword evidence="1" id="KW-0472">Membrane</keyword>
<protein>
    <submittedName>
        <fullName evidence="2">Uncharacterized protein</fullName>
    </submittedName>
</protein>
<accession>A0A814EPG4</accession>
<organism evidence="2 4">
    <name type="scientific">Adineta steineri</name>
    <dbReference type="NCBI Taxonomy" id="433720"/>
    <lineage>
        <taxon>Eukaryota</taxon>
        <taxon>Metazoa</taxon>
        <taxon>Spiralia</taxon>
        <taxon>Gnathifera</taxon>
        <taxon>Rotifera</taxon>
        <taxon>Eurotatoria</taxon>
        <taxon>Bdelloidea</taxon>
        <taxon>Adinetida</taxon>
        <taxon>Adinetidae</taxon>
        <taxon>Adineta</taxon>
    </lineage>
</organism>
<proteinExistence type="predicted"/>
<comment type="caution">
    <text evidence="2">The sequence shown here is derived from an EMBL/GenBank/DDBJ whole genome shotgun (WGS) entry which is preliminary data.</text>
</comment>
<reference evidence="2" key="1">
    <citation type="submission" date="2021-02" db="EMBL/GenBank/DDBJ databases">
        <authorList>
            <person name="Nowell W R."/>
        </authorList>
    </citation>
    <scope>NUCLEOTIDE SEQUENCE</scope>
</reference>
<dbReference type="EMBL" id="CAJOBB010007175">
    <property type="protein sequence ID" value="CAF4180163.1"/>
    <property type="molecule type" value="Genomic_DNA"/>
</dbReference>
<evidence type="ECO:0000313" key="3">
    <source>
        <dbReference type="EMBL" id="CAF4180163.1"/>
    </source>
</evidence>
<feature type="transmembrane region" description="Helical" evidence="1">
    <location>
        <begin position="12"/>
        <end position="31"/>
    </location>
</feature>
<dbReference type="AlphaFoldDB" id="A0A814EPG4"/>
<feature type="transmembrane region" description="Helical" evidence="1">
    <location>
        <begin position="366"/>
        <end position="392"/>
    </location>
</feature>
<gene>
    <name evidence="2" type="ORF">IZO911_LOCUS16254</name>
    <name evidence="3" type="ORF">KXQ929_LOCUS38901</name>
</gene>